<evidence type="ECO:0000256" key="1">
    <source>
        <dbReference type="SAM" id="MobiDB-lite"/>
    </source>
</evidence>
<keyword evidence="4" id="KW-1185">Reference proteome</keyword>
<dbReference type="InterPro" id="IPR005162">
    <property type="entry name" value="Retrotrans_gag_dom"/>
</dbReference>
<evidence type="ECO:0000313" key="3">
    <source>
        <dbReference type="EMBL" id="PIN12292.1"/>
    </source>
</evidence>
<accession>A0A2G9H445</accession>
<dbReference type="Proteomes" id="UP000231279">
    <property type="component" value="Unassembled WGS sequence"/>
</dbReference>
<feature type="domain" description="Retrotransposon gag" evidence="2">
    <location>
        <begin position="166"/>
        <end position="259"/>
    </location>
</feature>
<proteinExistence type="predicted"/>
<organism evidence="3 4">
    <name type="scientific">Handroanthus impetiginosus</name>
    <dbReference type="NCBI Taxonomy" id="429701"/>
    <lineage>
        <taxon>Eukaryota</taxon>
        <taxon>Viridiplantae</taxon>
        <taxon>Streptophyta</taxon>
        <taxon>Embryophyta</taxon>
        <taxon>Tracheophyta</taxon>
        <taxon>Spermatophyta</taxon>
        <taxon>Magnoliopsida</taxon>
        <taxon>eudicotyledons</taxon>
        <taxon>Gunneridae</taxon>
        <taxon>Pentapetalae</taxon>
        <taxon>asterids</taxon>
        <taxon>lamiids</taxon>
        <taxon>Lamiales</taxon>
        <taxon>Bignoniaceae</taxon>
        <taxon>Crescentiina</taxon>
        <taxon>Tabebuia alliance</taxon>
        <taxon>Handroanthus</taxon>
    </lineage>
</organism>
<dbReference type="OrthoDB" id="1745472at2759"/>
<dbReference type="Pfam" id="PF03732">
    <property type="entry name" value="Retrotrans_gag"/>
    <property type="match status" value="1"/>
</dbReference>
<dbReference type="AlphaFoldDB" id="A0A2G9H445"/>
<evidence type="ECO:0000259" key="2">
    <source>
        <dbReference type="Pfam" id="PF03732"/>
    </source>
</evidence>
<reference evidence="4" key="1">
    <citation type="journal article" date="2018" name="Gigascience">
        <title>Genome assembly of the Pink Ipe (Handroanthus impetiginosus, Bignoniaceae), a highly valued, ecologically keystone Neotropical timber forest tree.</title>
        <authorList>
            <person name="Silva-Junior O.B."/>
            <person name="Grattapaglia D."/>
            <person name="Novaes E."/>
            <person name="Collevatti R.G."/>
        </authorList>
    </citation>
    <scope>NUCLEOTIDE SEQUENCE [LARGE SCALE GENOMIC DNA]</scope>
    <source>
        <strain evidence="4">cv. UFG-1</strain>
    </source>
</reference>
<gene>
    <name evidence="3" type="ORF">CDL12_15101</name>
</gene>
<protein>
    <recommendedName>
        <fullName evidence="2">Retrotransposon gag domain-containing protein</fullName>
    </recommendedName>
</protein>
<comment type="caution">
    <text evidence="3">The sequence shown here is derived from an EMBL/GenBank/DDBJ whole genome shotgun (WGS) entry which is preliminary data.</text>
</comment>
<sequence length="386" mass="43988">MVEGTRSRELSETLKRQEVLLVEERAQRQVGEKHLQHQLDQITQTQEGLAKGQDSLQNTMAEMLKSQMALQQQLQSVAEQMQHYNKGKSILGEGLSASGEKGAQSHNSFRETKHGEDVMSTRTYSSAFPKVEFPYFDGVDARGWVRTCNWYFQVLFTFPDDQKVPLAFVHFQGKAAVWFQNYLEGRSLPTWAELIVAVMERFDDVVPELLIGEFHKLHQEGTVQDYYESFDDIKGRMLMFYKGLDESYLTGSFISGLKEEIQGLVLASKPRSFQQAVSLAKKLEKSVDVLISSVGGGYKLSGVKTASRATQHVNSTVVKRFSNPPKLPFPPKRENSPPVRRLLTAAEMKARREKNLCYNCDEAYTPGHRCKQRHVFMMIMEEEEEA</sequence>
<name>A0A2G9H445_9LAMI</name>
<evidence type="ECO:0000313" key="4">
    <source>
        <dbReference type="Proteomes" id="UP000231279"/>
    </source>
</evidence>
<dbReference type="EMBL" id="NKXS01002728">
    <property type="protein sequence ID" value="PIN12292.1"/>
    <property type="molecule type" value="Genomic_DNA"/>
</dbReference>
<feature type="region of interest" description="Disordered" evidence="1">
    <location>
        <begin position="95"/>
        <end position="116"/>
    </location>
</feature>